<organism evidence="1 2">
    <name type="scientific">Pseudonocardia nematodicida</name>
    <dbReference type="NCBI Taxonomy" id="1206997"/>
    <lineage>
        <taxon>Bacteria</taxon>
        <taxon>Bacillati</taxon>
        <taxon>Actinomycetota</taxon>
        <taxon>Actinomycetes</taxon>
        <taxon>Pseudonocardiales</taxon>
        <taxon>Pseudonocardiaceae</taxon>
        <taxon>Pseudonocardia</taxon>
    </lineage>
</organism>
<keyword evidence="2" id="KW-1185">Reference proteome</keyword>
<dbReference type="Proteomes" id="UP001494902">
    <property type="component" value="Unassembled WGS sequence"/>
</dbReference>
<dbReference type="RefSeq" id="WP_349300712.1">
    <property type="nucleotide sequence ID" value="NZ_JBEDNQ010000011.1"/>
</dbReference>
<evidence type="ECO:0000313" key="1">
    <source>
        <dbReference type="EMBL" id="MEQ3553646.1"/>
    </source>
</evidence>
<evidence type="ECO:0000313" key="2">
    <source>
        <dbReference type="Proteomes" id="UP001494902"/>
    </source>
</evidence>
<name>A0ABV1KGQ6_9PSEU</name>
<comment type="caution">
    <text evidence="1">The sequence shown here is derived from an EMBL/GenBank/DDBJ whole genome shotgun (WGS) entry which is preliminary data.</text>
</comment>
<dbReference type="EMBL" id="JBEDNQ010000011">
    <property type="protein sequence ID" value="MEQ3553646.1"/>
    <property type="molecule type" value="Genomic_DNA"/>
</dbReference>
<protein>
    <submittedName>
        <fullName evidence="1">Uncharacterized protein</fullName>
    </submittedName>
</protein>
<gene>
    <name evidence="1" type="ORF">WIS52_24505</name>
</gene>
<reference evidence="1 2" key="1">
    <citation type="submission" date="2024-03" db="EMBL/GenBank/DDBJ databases">
        <title>Draft genome sequence of Pseudonocardia nematodicida JCM 31783.</title>
        <authorList>
            <person name="Butdee W."/>
            <person name="Duangmal K."/>
        </authorList>
    </citation>
    <scope>NUCLEOTIDE SEQUENCE [LARGE SCALE GENOMIC DNA]</scope>
    <source>
        <strain evidence="1 2">JCM 31783</strain>
    </source>
</reference>
<proteinExistence type="predicted"/>
<accession>A0ABV1KGQ6</accession>
<sequence length="69" mass="7446">MTLPVVPLADATPAALAMDGHVATVFWRRELRAHEAAARAVSDRVDRELPGLRKALAWSIAARRTPGST</sequence>